<dbReference type="Proteomes" id="UP000190837">
    <property type="component" value="Unassembled WGS sequence"/>
</dbReference>
<dbReference type="AlphaFoldDB" id="A0A1C3H5F4"/>
<accession>A0A1C3H5F4</accession>
<organism evidence="1 2">
    <name type="scientific">Cardiobacterium hominis</name>
    <dbReference type="NCBI Taxonomy" id="2718"/>
    <lineage>
        <taxon>Bacteria</taxon>
        <taxon>Pseudomonadati</taxon>
        <taxon>Pseudomonadota</taxon>
        <taxon>Gammaproteobacteria</taxon>
        <taxon>Cardiobacteriales</taxon>
        <taxon>Cardiobacteriaceae</taxon>
        <taxon>Cardiobacterium</taxon>
    </lineage>
</organism>
<protein>
    <submittedName>
        <fullName evidence="1">Uncharacterized protein</fullName>
    </submittedName>
</protein>
<dbReference type="Gene3D" id="3.40.50.450">
    <property type="match status" value="1"/>
</dbReference>
<dbReference type="Pfam" id="PF12694">
    <property type="entry name" value="cpYpsA"/>
    <property type="match status" value="1"/>
</dbReference>
<evidence type="ECO:0000313" key="2">
    <source>
        <dbReference type="Proteomes" id="UP000190837"/>
    </source>
</evidence>
<evidence type="ECO:0000313" key="1">
    <source>
        <dbReference type="EMBL" id="SAM67621.1"/>
    </source>
</evidence>
<proteinExistence type="predicted"/>
<dbReference type="EMBL" id="FKLO01000063">
    <property type="protein sequence ID" value="SAM67621.1"/>
    <property type="molecule type" value="Genomic_DNA"/>
</dbReference>
<reference evidence="2" key="1">
    <citation type="submission" date="2016-04" db="EMBL/GenBank/DDBJ databases">
        <authorList>
            <person name="Tagini F."/>
        </authorList>
    </citation>
    <scope>NUCLEOTIDE SEQUENCE [LARGE SCALE GENOMIC DNA]</scope>
    <source>
        <strain evidence="2">CHUV0807</strain>
    </source>
</reference>
<dbReference type="InterPro" id="IPR024755">
    <property type="entry name" value="cpYpsA"/>
</dbReference>
<sequence length="256" mass="28706">MSEALWRKFALWAGTFQAASFYTDDFTADCWDWLAFHARGLQLARELKAETGDAFHVVYYKPMEDPNYRIDARREVLADGSLLPLPLFFRPDCKPRYFCERIISGGQTGADRAALDFAIASDYSHGGWAPRGREAEDGCIALKYQLTELPEGGYRQRTRRNVEDSDGTLIVNMGELDGGTLATRIFAEKAGKPYYVAQVDDEATDEMAASVLAWLRAHHIKTLNVAGPRESKRPGIYQQTTALLQAVEKALFENVP</sequence>
<name>A0A1C3H5F4_9GAMM</name>
<gene>
    <name evidence="1" type="ORF">CHUV0807_1824</name>
</gene>
<dbReference type="SUPFAM" id="SSF102405">
    <property type="entry name" value="MCP/YpsA-like"/>
    <property type="match status" value="1"/>
</dbReference>